<dbReference type="InterPro" id="IPR038883">
    <property type="entry name" value="AN11006-like"/>
</dbReference>
<dbReference type="PANTHER" id="PTHR42085">
    <property type="entry name" value="F-BOX DOMAIN-CONTAINING PROTEIN"/>
    <property type="match status" value="1"/>
</dbReference>
<dbReference type="Proteomes" id="UP000800235">
    <property type="component" value="Unassembled WGS sequence"/>
</dbReference>
<keyword evidence="2" id="KW-1185">Reference proteome</keyword>
<dbReference type="AlphaFoldDB" id="A0A9P4P2L7"/>
<dbReference type="EMBL" id="MU007012">
    <property type="protein sequence ID" value="KAF2435778.1"/>
    <property type="molecule type" value="Genomic_DNA"/>
</dbReference>
<reference evidence="1" key="1">
    <citation type="journal article" date="2020" name="Stud. Mycol.">
        <title>101 Dothideomycetes genomes: a test case for predicting lifestyles and emergence of pathogens.</title>
        <authorList>
            <person name="Haridas S."/>
            <person name="Albert R."/>
            <person name="Binder M."/>
            <person name="Bloem J."/>
            <person name="Labutti K."/>
            <person name="Salamov A."/>
            <person name="Andreopoulos B."/>
            <person name="Baker S."/>
            <person name="Barry K."/>
            <person name="Bills G."/>
            <person name="Bluhm B."/>
            <person name="Cannon C."/>
            <person name="Castanera R."/>
            <person name="Culley D."/>
            <person name="Daum C."/>
            <person name="Ezra D."/>
            <person name="Gonzalez J."/>
            <person name="Henrissat B."/>
            <person name="Kuo A."/>
            <person name="Liang C."/>
            <person name="Lipzen A."/>
            <person name="Lutzoni F."/>
            <person name="Magnuson J."/>
            <person name="Mondo S."/>
            <person name="Nolan M."/>
            <person name="Ohm R."/>
            <person name="Pangilinan J."/>
            <person name="Park H.-J."/>
            <person name="Ramirez L."/>
            <person name="Alfaro M."/>
            <person name="Sun H."/>
            <person name="Tritt A."/>
            <person name="Yoshinaga Y."/>
            <person name="Zwiers L.-H."/>
            <person name="Turgeon B."/>
            <person name="Goodwin S."/>
            <person name="Spatafora J."/>
            <person name="Crous P."/>
            <person name="Grigoriev I."/>
        </authorList>
    </citation>
    <scope>NUCLEOTIDE SEQUENCE</scope>
    <source>
        <strain evidence="1">CBS 130266</strain>
    </source>
</reference>
<dbReference type="OrthoDB" id="10336526at2759"/>
<evidence type="ECO:0000313" key="2">
    <source>
        <dbReference type="Proteomes" id="UP000800235"/>
    </source>
</evidence>
<sequence length="229" mass="25759">MVGVTFFDIPPELRIKVYRNLFVVGEVDFASMATNTKGHYTKNYHEPTSTQSSSRPRPNLKIEASSQVLWTCKALSFEGLPILYGENPFRLQLKRSSCQAALGKAIGWRARALIKHLILDLNYSYLTCKSSVAILKPFRNLQTMDIQGCYGGGHYSPATIKSYKPIAWQALIERSQPSAAYPHEFLCTRPSVVLRLQAIQNQLFFNNGADSNDFGDVEYVGCIKLSRQL</sequence>
<organism evidence="1 2">
    <name type="scientific">Tothia fuscella</name>
    <dbReference type="NCBI Taxonomy" id="1048955"/>
    <lineage>
        <taxon>Eukaryota</taxon>
        <taxon>Fungi</taxon>
        <taxon>Dikarya</taxon>
        <taxon>Ascomycota</taxon>
        <taxon>Pezizomycotina</taxon>
        <taxon>Dothideomycetes</taxon>
        <taxon>Pleosporomycetidae</taxon>
        <taxon>Venturiales</taxon>
        <taxon>Cylindrosympodiaceae</taxon>
        <taxon>Tothia</taxon>
    </lineage>
</organism>
<evidence type="ECO:0000313" key="1">
    <source>
        <dbReference type="EMBL" id="KAF2435778.1"/>
    </source>
</evidence>
<proteinExistence type="predicted"/>
<gene>
    <name evidence="1" type="ORF">EJ08DRAFT_288705</name>
</gene>
<dbReference type="PANTHER" id="PTHR42085:SF1">
    <property type="entry name" value="F-BOX DOMAIN-CONTAINING PROTEIN"/>
    <property type="match status" value="1"/>
</dbReference>
<accession>A0A9P4P2L7</accession>
<protein>
    <submittedName>
        <fullName evidence="1">Uncharacterized protein</fullName>
    </submittedName>
</protein>
<comment type="caution">
    <text evidence="1">The sequence shown here is derived from an EMBL/GenBank/DDBJ whole genome shotgun (WGS) entry which is preliminary data.</text>
</comment>
<name>A0A9P4P2L7_9PEZI</name>